<reference evidence="2" key="2">
    <citation type="submission" date="2023-08" db="EMBL/GenBank/DDBJ databases">
        <title>Nitrogen cycling bacteria in agricultural field soils.</title>
        <authorList>
            <person name="Jang J."/>
        </authorList>
    </citation>
    <scope>NUCLEOTIDE SEQUENCE</scope>
    <source>
        <strain evidence="2">PS3-36</strain>
    </source>
</reference>
<keyword evidence="1" id="KW-0732">Signal</keyword>
<dbReference type="AlphaFoldDB" id="A0A4R5VXW7"/>
<comment type="caution">
    <text evidence="3">The sequence shown here is derived from an EMBL/GenBank/DDBJ whole genome shotgun (WGS) entry which is preliminary data.</text>
</comment>
<reference evidence="3 4" key="1">
    <citation type="submission" date="2019-03" db="EMBL/GenBank/DDBJ databases">
        <title>Bacillus niacini sp. nov. a Nicotinate-Metabolizing Mesophile Isolated from Soil.</title>
        <authorList>
            <person name="Zhang G."/>
        </authorList>
    </citation>
    <scope>NUCLEOTIDE SEQUENCE [LARGE SCALE GENOMIC DNA]</scope>
    <source>
        <strain evidence="3 4">WN066</strain>
    </source>
</reference>
<name>A0A4R5VXW7_9BACI</name>
<feature type="chain" id="PRO_5044608873" description="Lipoprotein" evidence="1">
    <location>
        <begin position="23"/>
        <end position="123"/>
    </location>
</feature>
<protein>
    <recommendedName>
        <fullName evidence="6">Lipoprotein</fullName>
    </recommendedName>
</protein>
<evidence type="ECO:0000313" key="5">
    <source>
        <dbReference type="Proteomes" id="UP001178888"/>
    </source>
</evidence>
<dbReference type="RefSeq" id="WP_133333620.1">
    <property type="nucleotide sequence ID" value="NZ_JAVGVR010000001.1"/>
</dbReference>
<dbReference type="Proteomes" id="UP001178888">
    <property type="component" value="Unassembled WGS sequence"/>
</dbReference>
<keyword evidence="5" id="KW-1185">Reference proteome</keyword>
<evidence type="ECO:0008006" key="6">
    <source>
        <dbReference type="Google" id="ProtNLM"/>
    </source>
</evidence>
<dbReference type="Proteomes" id="UP000295132">
    <property type="component" value="Unassembled WGS sequence"/>
</dbReference>
<evidence type="ECO:0000313" key="2">
    <source>
        <dbReference type="EMBL" id="MDQ6597275.1"/>
    </source>
</evidence>
<organism evidence="3 4">
    <name type="scientific">Bacillus salipaludis</name>
    <dbReference type="NCBI Taxonomy" id="2547811"/>
    <lineage>
        <taxon>Bacteria</taxon>
        <taxon>Bacillati</taxon>
        <taxon>Bacillota</taxon>
        <taxon>Bacilli</taxon>
        <taxon>Bacillales</taxon>
        <taxon>Bacillaceae</taxon>
        <taxon>Bacillus</taxon>
    </lineage>
</organism>
<evidence type="ECO:0000313" key="3">
    <source>
        <dbReference type="EMBL" id="TDK63281.1"/>
    </source>
</evidence>
<evidence type="ECO:0000256" key="1">
    <source>
        <dbReference type="SAM" id="SignalP"/>
    </source>
</evidence>
<sequence length="123" mass="13883">MKKLFVLLIIFCLAACSNQSVFLSGSSKHWEGQYSANIEGNREDGTFIFGYKNANKNTNFKNLQVIIENSSGKSERKEEDHKGATIRISHACSGCAVIDASEPMKVTIKWNDKNEEIFYLKKK</sequence>
<feature type="signal peptide" evidence="1">
    <location>
        <begin position="1"/>
        <end position="22"/>
    </location>
</feature>
<accession>A0A4R5VXW7</accession>
<dbReference type="EMBL" id="SMYO01000003">
    <property type="protein sequence ID" value="TDK63281.1"/>
    <property type="molecule type" value="Genomic_DNA"/>
</dbReference>
<dbReference type="EMBL" id="JAVGVR010000001">
    <property type="protein sequence ID" value="MDQ6597275.1"/>
    <property type="molecule type" value="Genomic_DNA"/>
</dbReference>
<proteinExistence type="predicted"/>
<evidence type="ECO:0000313" key="4">
    <source>
        <dbReference type="Proteomes" id="UP000295132"/>
    </source>
</evidence>
<gene>
    <name evidence="3" type="ORF">E2K98_07500</name>
    <name evidence="2" type="ORF">RCG21_13055</name>
</gene>